<dbReference type="OrthoDB" id="9787654at2"/>
<comment type="similarity">
    <text evidence="1">Belongs to the metallo-dependent hydrolases superfamily.</text>
</comment>
<dbReference type="InterPro" id="IPR052350">
    <property type="entry name" value="Metallo-dep_Lactonases"/>
</dbReference>
<dbReference type="AlphaFoldDB" id="A0A059FUA9"/>
<dbReference type="InterPro" id="IPR032466">
    <property type="entry name" value="Metal_Hydrolase"/>
</dbReference>
<dbReference type="InterPro" id="IPR006680">
    <property type="entry name" value="Amidohydro-rel"/>
</dbReference>
<accession>A0A059FUA9</accession>
<comment type="caution">
    <text evidence="3">The sequence shown here is derived from an EMBL/GenBank/DDBJ whole genome shotgun (WGS) entry which is preliminary data.</text>
</comment>
<evidence type="ECO:0000259" key="2">
    <source>
        <dbReference type="Pfam" id="PF04909"/>
    </source>
</evidence>
<dbReference type="Gene3D" id="3.20.20.140">
    <property type="entry name" value="Metal-dependent hydrolases"/>
    <property type="match status" value="1"/>
</dbReference>
<gene>
    <name evidence="3" type="ORF">HJO_01810</name>
</gene>
<evidence type="ECO:0000313" key="3">
    <source>
        <dbReference type="EMBL" id="KCZ94071.1"/>
    </source>
</evidence>
<dbReference type="Proteomes" id="UP000025171">
    <property type="component" value="Unassembled WGS sequence"/>
</dbReference>
<dbReference type="GO" id="GO:0016787">
    <property type="term" value="F:hydrolase activity"/>
    <property type="evidence" value="ECO:0007669"/>
    <property type="project" value="UniProtKB-KW"/>
</dbReference>
<dbReference type="eggNOG" id="COG3618">
    <property type="taxonomic scope" value="Bacteria"/>
</dbReference>
<dbReference type="PATRIC" id="fig|1280950.3.peg.372"/>
<organism evidence="3 4">
    <name type="scientific">Hyphomonas johnsonii MHS-2</name>
    <dbReference type="NCBI Taxonomy" id="1280950"/>
    <lineage>
        <taxon>Bacteria</taxon>
        <taxon>Pseudomonadati</taxon>
        <taxon>Pseudomonadota</taxon>
        <taxon>Alphaproteobacteria</taxon>
        <taxon>Hyphomonadales</taxon>
        <taxon>Hyphomonadaceae</taxon>
        <taxon>Hyphomonas</taxon>
    </lineage>
</organism>
<dbReference type="PANTHER" id="PTHR43569:SF1">
    <property type="entry name" value="BLL3371 PROTEIN"/>
    <property type="match status" value="1"/>
</dbReference>
<dbReference type="SUPFAM" id="SSF51556">
    <property type="entry name" value="Metallo-dependent hydrolases"/>
    <property type="match status" value="1"/>
</dbReference>
<evidence type="ECO:0000256" key="1">
    <source>
        <dbReference type="ARBA" id="ARBA00038310"/>
    </source>
</evidence>
<reference evidence="3 4" key="1">
    <citation type="journal article" date="2014" name="Antonie Van Leeuwenhoek">
        <title>Hyphomonas beringensis sp. nov. and Hyphomonas chukchiensis sp. nov., isolated from surface seawater of the Bering Sea and Chukchi Sea.</title>
        <authorList>
            <person name="Li C."/>
            <person name="Lai Q."/>
            <person name="Li G."/>
            <person name="Dong C."/>
            <person name="Wang J."/>
            <person name="Liao Y."/>
            <person name="Shao Z."/>
        </authorList>
    </citation>
    <scope>NUCLEOTIDE SEQUENCE [LARGE SCALE GENOMIC DNA]</scope>
    <source>
        <strain evidence="3 4">MHS-2</strain>
    </source>
</reference>
<proteinExistence type="inferred from homology"/>
<sequence>MFNNTEWLVQVREDVIDPDREIVDPHHHLWPRPFLSYDLEELWSDTEDGHNVTQTIFMECGSSYRDDGPERFRPIGETEFIAAAAARSATDPGKATIAGFIGHADLRHANVDDILDAHIAASNGLFRGIRHAGAHDPDSATFAIPGRAPAGLYRDLDFQRGVARLGERGFTYDTWNYHHQILDFADLAAAVPGTTMILDHFGTPLGVGPYEGKRDDNFAKWKDDIAAVAENPNVFAKIGGLAMPDNGFGWNTRALPPTSDEFVEAQAPYYHHAIACFGPERCMFESNFPVDRLSISYRTLWNGLKKIAAGYSEKEKTAMFSGTARKVYKLSPATPKGK</sequence>
<dbReference type="STRING" id="1280950.HJO_01810"/>
<keyword evidence="4" id="KW-1185">Reference proteome</keyword>
<keyword evidence="3" id="KW-0378">Hydrolase</keyword>
<evidence type="ECO:0000313" key="4">
    <source>
        <dbReference type="Proteomes" id="UP000025171"/>
    </source>
</evidence>
<feature type="domain" description="Amidohydrolase-related" evidence="2">
    <location>
        <begin position="23"/>
        <end position="330"/>
    </location>
</feature>
<protein>
    <submittedName>
        <fullName evidence="3">Amidohydrolase family protein</fullName>
    </submittedName>
</protein>
<dbReference type="Pfam" id="PF04909">
    <property type="entry name" value="Amidohydro_2"/>
    <property type="match status" value="1"/>
</dbReference>
<dbReference type="EMBL" id="ARYK01000001">
    <property type="protein sequence ID" value="KCZ94071.1"/>
    <property type="molecule type" value="Genomic_DNA"/>
</dbReference>
<dbReference type="RefSeq" id="WP_035612985.1">
    <property type="nucleotide sequence ID" value="NZ_ARYK01000001.1"/>
</dbReference>
<name>A0A059FUA9_9PROT</name>
<dbReference type="PANTHER" id="PTHR43569">
    <property type="entry name" value="AMIDOHYDROLASE"/>
    <property type="match status" value="1"/>
</dbReference>